<evidence type="ECO:0000313" key="5">
    <source>
        <dbReference type="EMBL" id="MCE2595494.1"/>
    </source>
</evidence>
<feature type="domain" description="HTH araC/xylS-type" evidence="4">
    <location>
        <begin position="207"/>
        <end position="305"/>
    </location>
</feature>
<evidence type="ECO:0000259" key="4">
    <source>
        <dbReference type="PROSITE" id="PS01124"/>
    </source>
</evidence>
<dbReference type="RefSeq" id="WP_233052972.1">
    <property type="nucleotide sequence ID" value="NZ_JAIMJA010000011.1"/>
</dbReference>
<organism evidence="5 6">
    <name type="scientific">Motilimonas cestriensis</name>
    <dbReference type="NCBI Taxonomy" id="2742685"/>
    <lineage>
        <taxon>Bacteria</taxon>
        <taxon>Pseudomonadati</taxon>
        <taxon>Pseudomonadota</taxon>
        <taxon>Gammaproteobacteria</taxon>
        <taxon>Alteromonadales</taxon>
        <taxon>Alteromonadales genera incertae sedis</taxon>
        <taxon>Motilimonas</taxon>
    </lineage>
</organism>
<dbReference type="Pfam" id="PF12852">
    <property type="entry name" value="Cupin_6"/>
    <property type="match status" value="1"/>
</dbReference>
<dbReference type="SUPFAM" id="SSF46689">
    <property type="entry name" value="Homeodomain-like"/>
    <property type="match status" value="2"/>
</dbReference>
<comment type="caution">
    <text evidence="5">The sequence shown here is derived from an EMBL/GenBank/DDBJ whole genome shotgun (WGS) entry which is preliminary data.</text>
</comment>
<reference evidence="5 6" key="1">
    <citation type="journal article" date="2022" name="Environ. Microbiol. Rep.">
        <title>Eco-phylogenetic analyses reveal divergent evolution of vitamin B12 metabolism in the marine bacterial family 'Psychromonadaceae'.</title>
        <authorList>
            <person name="Jin X."/>
            <person name="Yang Y."/>
            <person name="Cao H."/>
            <person name="Gao B."/>
            <person name="Zhao Z."/>
        </authorList>
    </citation>
    <scope>NUCLEOTIDE SEQUENCE [LARGE SCALE GENOMIC DNA]</scope>
    <source>
        <strain evidence="5 6">MKS20</strain>
    </source>
</reference>
<evidence type="ECO:0000256" key="2">
    <source>
        <dbReference type="ARBA" id="ARBA00023125"/>
    </source>
</evidence>
<keyword evidence="2" id="KW-0238">DNA-binding</keyword>
<keyword evidence="6" id="KW-1185">Reference proteome</keyword>
<protein>
    <submittedName>
        <fullName evidence="5">AraC family transcriptional regulator</fullName>
    </submittedName>
</protein>
<keyword evidence="3" id="KW-0804">Transcription</keyword>
<sequence>MQKKLDPLSQFVHLLSPSSEIFTHVTLSAPWGIEADQLKSAYVAYLPAGTCVLELEGRGSVTLSAGQMLILPYGHAHCIKSDIYAKCVKVNELFYDKNGASEQQHNASNGDSCELVYGTFSFAPMQHWGKDALIGSLPELIVLNAPSGSRLAQLLTWLYQENSQPQAGQSLAIEYLMQLLLIEMLRNLDHFTHQPSWMFALQDTRLAPVILAIQQQFCRDWTVDELASLAAMSRSVFAEKFKTTTGTSPLLFLRQWRCFIAAQWLVNERFTVAQIAHKVGFQSVDVFIRNFRQFHDCTPKQYATRVAKTDP</sequence>
<proteinExistence type="predicted"/>
<evidence type="ECO:0000256" key="3">
    <source>
        <dbReference type="ARBA" id="ARBA00023163"/>
    </source>
</evidence>
<dbReference type="PANTHER" id="PTHR46796">
    <property type="entry name" value="HTH-TYPE TRANSCRIPTIONAL ACTIVATOR RHAS-RELATED"/>
    <property type="match status" value="1"/>
</dbReference>
<accession>A0ABS8W910</accession>
<dbReference type="InterPro" id="IPR009057">
    <property type="entry name" value="Homeodomain-like_sf"/>
</dbReference>
<name>A0ABS8W910_9GAMM</name>
<keyword evidence="1" id="KW-0805">Transcription regulation</keyword>
<dbReference type="InterPro" id="IPR050204">
    <property type="entry name" value="AraC_XylS_family_regulators"/>
</dbReference>
<evidence type="ECO:0000256" key="1">
    <source>
        <dbReference type="ARBA" id="ARBA00023015"/>
    </source>
</evidence>
<gene>
    <name evidence="5" type="ORF">K6Y31_11760</name>
</gene>
<dbReference type="PROSITE" id="PS01124">
    <property type="entry name" value="HTH_ARAC_FAMILY_2"/>
    <property type="match status" value="1"/>
</dbReference>
<dbReference type="InterPro" id="IPR032783">
    <property type="entry name" value="AraC_lig"/>
</dbReference>
<evidence type="ECO:0000313" key="6">
    <source>
        <dbReference type="Proteomes" id="UP001201273"/>
    </source>
</evidence>
<dbReference type="InterPro" id="IPR018060">
    <property type="entry name" value="HTH_AraC"/>
</dbReference>
<dbReference type="PANTHER" id="PTHR46796:SF7">
    <property type="entry name" value="ARAC FAMILY TRANSCRIPTIONAL REGULATOR"/>
    <property type="match status" value="1"/>
</dbReference>
<dbReference type="Gene3D" id="1.10.10.60">
    <property type="entry name" value="Homeodomain-like"/>
    <property type="match status" value="1"/>
</dbReference>
<dbReference type="Proteomes" id="UP001201273">
    <property type="component" value="Unassembled WGS sequence"/>
</dbReference>
<dbReference type="EMBL" id="JAIMJA010000011">
    <property type="protein sequence ID" value="MCE2595494.1"/>
    <property type="molecule type" value="Genomic_DNA"/>
</dbReference>
<dbReference type="SMART" id="SM00342">
    <property type="entry name" value="HTH_ARAC"/>
    <property type="match status" value="1"/>
</dbReference>
<dbReference type="Pfam" id="PF12833">
    <property type="entry name" value="HTH_18"/>
    <property type="match status" value="1"/>
</dbReference>